<evidence type="ECO:0000256" key="2">
    <source>
        <dbReference type="ARBA" id="ARBA00022692"/>
    </source>
</evidence>
<reference evidence="7" key="1">
    <citation type="journal article" date="2014" name="Genome Announc.">
        <title>Genome sequence of the yeast Cyberlindnera fabianii (Hansenula fabianii).</title>
        <authorList>
            <person name="Freel K.C."/>
            <person name="Sarilar V."/>
            <person name="Neuveglise C."/>
            <person name="Devillers H."/>
            <person name="Friedrich A."/>
            <person name="Schacherer J."/>
        </authorList>
    </citation>
    <scope>NUCLEOTIDE SEQUENCE</scope>
    <source>
        <strain evidence="7">YJS4271</strain>
    </source>
</reference>
<dbReference type="Pfam" id="PF04991">
    <property type="entry name" value="LicD"/>
    <property type="match status" value="1"/>
</dbReference>
<dbReference type="OrthoDB" id="444255at2759"/>
<dbReference type="InterPro" id="IPR009644">
    <property type="entry name" value="FKTN/MNN4/W02B3.4-1"/>
</dbReference>
<keyword evidence="2 5" id="KW-0812">Transmembrane</keyword>
<sequence>MTGSRFVPSNMSWQIRFKRALHAFQLSVPYWYLISLLFAIFVYVSKRSSSTLLNDVDMISFDDKYEQDPGYVDPYALTSLKKPTLFEEFPYQMDTTVLPIAPYKHVQERLDFRATTAIYLESIKNFVQKSVSNGGGIQPPVFNFHWKDFVDLNILKPLLEEKPNCFRIGALGSTSRIPWANCLDEPQNLGFVFITPSLEPESEFRLSIRGKSYLYTAAPLPNKLIFLAGELAFVTKTGKRLGLDENTMIDEYVQRKLKEHGSLTQQQIIKAPINPVHEITGISQTLNRELINFEAGKIFGVDLDVGSFNVQSTKEKAQLANAARHHDDRHFRNVQIKTKDGKWASEEDYDWRFFNKKLNNLNKRKALHGVVENYLQLCTNLGINTWLAGESLTSWQYNGLIGPWEDTIKFELPAADLARVANSFNYSLIVADPRNGTGSYLVDISPWYLERARYNDGGAAPDVADGRIIDTKTGIYIELSGVIQAPRVPAELIERTKDDALSQYVVTGRGNFWYLPELLPLNRTLYEGKISNVPQTIPSEYRSHPDNYVFRDHLRLFVDEKKCSYVPEEEKEKFDQTYIGCCHDNAIWKEYNSTKFATLKFMEVNGKPLNVIDEVDIDFV</sequence>
<evidence type="ECO:0000256" key="4">
    <source>
        <dbReference type="ARBA" id="ARBA00023136"/>
    </source>
</evidence>
<comment type="subcellular location">
    <subcellularLocation>
        <location evidence="1">Membrane</location>
        <topology evidence="1">Single-pass membrane protein</topology>
    </subcellularLocation>
</comment>
<keyword evidence="3 5" id="KW-1133">Transmembrane helix</keyword>
<dbReference type="PANTHER" id="PTHR15407">
    <property type="entry name" value="FUKUTIN-RELATED"/>
    <property type="match status" value="1"/>
</dbReference>
<feature type="transmembrane region" description="Helical" evidence="5">
    <location>
        <begin position="21"/>
        <end position="44"/>
    </location>
</feature>
<feature type="domain" description="LicD/FKTN/FKRP nucleotidyltransferase" evidence="6">
    <location>
        <begin position="378"/>
        <end position="602"/>
    </location>
</feature>
<dbReference type="InterPro" id="IPR007074">
    <property type="entry name" value="LicD/FKTN/FKRP_NTP_transf"/>
</dbReference>
<keyword evidence="4 5" id="KW-0472">Membrane</keyword>
<dbReference type="GO" id="GO:0009100">
    <property type="term" value="P:glycoprotein metabolic process"/>
    <property type="evidence" value="ECO:0007669"/>
    <property type="project" value="UniProtKB-ARBA"/>
</dbReference>
<evidence type="ECO:0000259" key="6">
    <source>
        <dbReference type="Pfam" id="PF04991"/>
    </source>
</evidence>
<dbReference type="EMBL" id="LK052886">
    <property type="protein sequence ID" value="CDR38033.1"/>
    <property type="molecule type" value="Genomic_DNA"/>
</dbReference>
<organism evidence="7">
    <name type="scientific">Cyberlindnera fabianii</name>
    <name type="common">Yeast</name>
    <name type="synonym">Hansenula fabianii</name>
    <dbReference type="NCBI Taxonomy" id="36022"/>
    <lineage>
        <taxon>Eukaryota</taxon>
        <taxon>Fungi</taxon>
        <taxon>Dikarya</taxon>
        <taxon>Ascomycota</taxon>
        <taxon>Saccharomycotina</taxon>
        <taxon>Saccharomycetes</taxon>
        <taxon>Phaffomycetales</taxon>
        <taxon>Phaffomycetaceae</taxon>
        <taxon>Cyberlindnera</taxon>
    </lineage>
</organism>
<dbReference type="AlphaFoldDB" id="A0A061ALM6"/>
<evidence type="ECO:0000256" key="3">
    <source>
        <dbReference type="ARBA" id="ARBA00022989"/>
    </source>
</evidence>
<dbReference type="GO" id="GO:0016020">
    <property type="term" value="C:membrane"/>
    <property type="evidence" value="ECO:0007669"/>
    <property type="project" value="UniProtKB-SubCell"/>
</dbReference>
<evidence type="ECO:0000256" key="5">
    <source>
        <dbReference type="SAM" id="Phobius"/>
    </source>
</evidence>
<evidence type="ECO:0000313" key="7">
    <source>
        <dbReference type="EMBL" id="CDR38033.1"/>
    </source>
</evidence>
<name>A0A061ALM6_CYBFA</name>
<protein>
    <submittedName>
        <fullName evidence="7">CYFA0S01e20406g1_1</fullName>
    </submittedName>
</protein>
<dbReference type="VEuPathDB" id="FungiDB:BON22_5440"/>
<proteinExistence type="predicted"/>
<gene>
    <name evidence="7" type="ORF">CYFA0S_01e20406g</name>
</gene>
<accession>A0A061ALM6</accession>
<dbReference type="PANTHER" id="PTHR15407:SF28">
    <property type="entry name" value="RIBITOL-5-PHOSPHATE TRANSFERASE FKTN"/>
    <property type="match status" value="1"/>
</dbReference>
<dbReference type="PhylomeDB" id="A0A061ALM6"/>
<evidence type="ECO:0000256" key="1">
    <source>
        <dbReference type="ARBA" id="ARBA00004167"/>
    </source>
</evidence>